<name>X1NAU1_9ZZZZ</name>
<organism evidence="1">
    <name type="scientific">marine sediment metagenome</name>
    <dbReference type="NCBI Taxonomy" id="412755"/>
    <lineage>
        <taxon>unclassified sequences</taxon>
        <taxon>metagenomes</taxon>
        <taxon>ecological metagenomes</taxon>
    </lineage>
</organism>
<dbReference type="EMBL" id="BARV01013563">
    <property type="protein sequence ID" value="GAI23935.1"/>
    <property type="molecule type" value="Genomic_DNA"/>
</dbReference>
<comment type="caution">
    <text evidence="1">The sequence shown here is derived from an EMBL/GenBank/DDBJ whole genome shotgun (WGS) entry which is preliminary data.</text>
</comment>
<gene>
    <name evidence="1" type="ORF">S06H3_24401</name>
</gene>
<feature type="non-terminal residue" evidence="1">
    <location>
        <position position="1"/>
    </location>
</feature>
<protein>
    <recommendedName>
        <fullName evidence="2">AMP-dependent synthetase/ligase domain-containing protein</fullName>
    </recommendedName>
</protein>
<reference evidence="1" key="1">
    <citation type="journal article" date="2014" name="Front. Microbiol.">
        <title>High frequency of phylogenetically diverse reductive dehalogenase-homologous genes in deep subseafloor sedimentary metagenomes.</title>
        <authorList>
            <person name="Kawai M."/>
            <person name="Futagami T."/>
            <person name="Toyoda A."/>
            <person name="Takaki Y."/>
            <person name="Nishi S."/>
            <person name="Hori S."/>
            <person name="Arai W."/>
            <person name="Tsubouchi T."/>
            <person name="Morono Y."/>
            <person name="Uchiyama I."/>
            <person name="Ito T."/>
            <person name="Fujiyama A."/>
            <person name="Inagaki F."/>
            <person name="Takami H."/>
        </authorList>
    </citation>
    <scope>NUCLEOTIDE SEQUENCE</scope>
    <source>
        <strain evidence="1">Expedition CK06-06</strain>
    </source>
</reference>
<evidence type="ECO:0008006" key="2">
    <source>
        <dbReference type="Google" id="ProtNLM"/>
    </source>
</evidence>
<dbReference type="AlphaFoldDB" id="X1NAU1"/>
<accession>X1NAU1</accession>
<proteinExistence type="predicted"/>
<sequence>AEFALVADLVQKDLIRVNGYLPEGSRVKKFVLLHKEFDPDEAELTRTRKLRRGFVEERYKNLIDAMYSDKEEVNVEAPVTYRDGRKGVVTTAIKVRTI</sequence>
<evidence type="ECO:0000313" key="1">
    <source>
        <dbReference type="EMBL" id="GAI23935.1"/>
    </source>
</evidence>